<sequence>MGESESQLHPNNLGSGKGDPRWYGRCCSDLALVSEACSHGEASKSVVLVVCPLGGANKSLAQSIPFLLLLPSLKASFPRTTSGKNQAFSATKWSPGKRWGPAAWAGPRWGSARVLACGLS</sequence>
<dbReference type="EMBL" id="CAEKDK010000001">
    <property type="protein sequence ID" value="CAB4262228.1"/>
    <property type="molecule type" value="Genomic_DNA"/>
</dbReference>
<dbReference type="AlphaFoldDB" id="A0A6J5THQ3"/>
<feature type="region of interest" description="Disordered" evidence="1">
    <location>
        <begin position="1"/>
        <end position="21"/>
    </location>
</feature>
<proteinExistence type="predicted"/>
<evidence type="ECO:0000256" key="1">
    <source>
        <dbReference type="SAM" id="MobiDB-lite"/>
    </source>
</evidence>
<evidence type="ECO:0000313" key="3">
    <source>
        <dbReference type="Proteomes" id="UP000507222"/>
    </source>
</evidence>
<dbReference type="Proteomes" id="UP000507222">
    <property type="component" value="Unassembled WGS sequence"/>
</dbReference>
<protein>
    <submittedName>
        <fullName evidence="2">Uncharacterized protein</fullName>
    </submittedName>
</protein>
<reference evidence="2 3" key="1">
    <citation type="submission" date="2020-05" db="EMBL/GenBank/DDBJ databases">
        <authorList>
            <person name="Campoy J."/>
            <person name="Schneeberger K."/>
            <person name="Spophaly S."/>
        </authorList>
    </citation>
    <scope>NUCLEOTIDE SEQUENCE [LARGE SCALE GENOMIC DNA]</scope>
    <source>
        <strain evidence="2">PruArmRojPasFocal</strain>
    </source>
</reference>
<gene>
    <name evidence="2" type="ORF">CURHAP_LOCUS1372</name>
</gene>
<organism evidence="2 3">
    <name type="scientific">Prunus armeniaca</name>
    <name type="common">Apricot</name>
    <name type="synonym">Armeniaca vulgaris</name>
    <dbReference type="NCBI Taxonomy" id="36596"/>
    <lineage>
        <taxon>Eukaryota</taxon>
        <taxon>Viridiplantae</taxon>
        <taxon>Streptophyta</taxon>
        <taxon>Embryophyta</taxon>
        <taxon>Tracheophyta</taxon>
        <taxon>Spermatophyta</taxon>
        <taxon>Magnoliopsida</taxon>
        <taxon>eudicotyledons</taxon>
        <taxon>Gunneridae</taxon>
        <taxon>Pentapetalae</taxon>
        <taxon>rosids</taxon>
        <taxon>fabids</taxon>
        <taxon>Rosales</taxon>
        <taxon>Rosaceae</taxon>
        <taxon>Amygdaloideae</taxon>
        <taxon>Amygdaleae</taxon>
        <taxon>Prunus</taxon>
    </lineage>
</organism>
<name>A0A6J5THQ3_PRUAR</name>
<accession>A0A6J5THQ3</accession>
<feature type="compositionally biased region" description="Polar residues" evidence="1">
    <location>
        <begin position="1"/>
        <end position="14"/>
    </location>
</feature>
<evidence type="ECO:0000313" key="2">
    <source>
        <dbReference type="EMBL" id="CAB4262228.1"/>
    </source>
</evidence>